<dbReference type="GO" id="GO:0043531">
    <property type="term" value="F:ADP binding"/>
    <property type="evidence" value="ECO:0007669"/>
    <property type="project" value="TreeGrafter"/>
</dbReference>
<proteinExistence type="predicted"/>
<dbReference type="InterPro" id="IPR005294">
    <property type="entry name" value="ATP_synth_F1_asu"/>
</dbReference>
<dbReference type="Gene3D" id="1.20.150.20">
    <property type="entry name" value="ATP synthase alpha/beta chain, C-terminal domain"/>
    <property type="match status" value="1"/>
</dbReference>
<dbReference type="Proteomes" id="UP000824081">
    <property type="component" value="Unassembled WGS sequence"/>
</dbReference>
<keyword evidence="7" id="KW-0139">CF(1)</keyword>
<dbReference type="Pfam" id="PF00306">
    <property type="entry name" value="ATP-synt_ab_C"/>
    <property type="match status" value="1"/>
</dbReference>
<keyword evidence="5" id="KW-0406">Ion transport</keyword>
<dbReference type="EMBL" id="DVMZ01000056">
    <property type="protein sequence ID" value="HIU58870.1"/>
    <property type="molecule type" value="Genomic_DNA"/>
</dbReference>
<evidence type="ECO:0000313" key="10">
    <source>
        <dbReference type="EMBL" id="HIU58870.1"/>
    </source>
</evidence>
<keyword evidence="3" id="KW-0067">ATP-binding</keyword>
<dbReference type="InterPro" id="IPR000793">
    <property type="entry name" value="ATP_synth_asu_C"/>
</dbReference>
<evidence type="ECO:0000256" key="1">
    <source>
        <dbReference type="ARBA" id="ARBA00022448"/>
    </source>
</evidence>
<gene>
    <name evidence="10" type="ORF">IAC57_02090</name>
</gene>
<dbReference type="AlphaFoldDB" id="A0A9D1MEE8"/>
<name>A0A9D1MEE8_9FIRM</name>
<keyword evidence="2" id="KW-0547">Nucleotide-binding</keyword>
<evidence type="ECO:0000259" key="9">
    <source>
        <dbReference type="Pfam" id="PF00306"/>
    </source>
</evidence>
<dbReference type="FunFam" id="1.20.150.20:FF:000001">
    <property type="entry name" value="ATP synthase subunit alpha"/>
    <property type="match status" value="1"/>
</dbReference>
<evidence type="ECO:0000256" key="8">
    <source>
        <dbReference type="ARBA" id="ARBA00023310"/>
    </source>
</evidence>
<dbReference type="InterPro" id="IPR020003">
    <property type="entry name" value="ATPase_a/bsu_AS"/>
</dbReference>
<accession>A0A9D1MEE8</accession>
<feature type="domain" description="ATP synthase alpha subunit C-terminal" evidence="9">
    <location>
        <begin position="37"/>
        <end position="159"/>
    </location>
</feature>
<sequence>ISITDGQIYLESELFRSGIRPAVNVGLSVSRVGGAAQCKAMKKVSGKVRLDLAHYREMAQFSQFGAELDASTKATLGKGARLTEILKQRQSSPVSMSHTVIALTVMMNDLFADVAVRDVNAVMDGFLDFLEANHPDLPARIEQTQALTDEDEALIREYLGAYKGNISRLSDEVKAAQALARATANADNENKNERGGNS</sequence>
<evidence type="ECO:0000256" key="2">
    <source>
        <dbReference type="ARBA" id="ARBA00022741"/>
    </source>
</evidence>
<dbReference type="Gene3D" id="3.40.50.300">
    <property type="entry name" value="P-loop containing nucleotide triphosphate hydrolases"/>
    <property type="match status" value="1"/>
</dbReference>
<dbReference type="PROSITE" id="PS00152">
    <property type="entry name" value="ATPASE_ALPHA_BETA"/>
    <property type="match status" value="1"/>
</dbReference>
<organism evidence="10 11">
    <name type="scientific">Candidatus Scatosoma pullistercoris</name>
    <dbReference type="NCBI Taxonomy" id="2840934"/>
    <lineage>
        <taxon>Bacteria</taxon>
        <taxon>Bacillati</taxon>
        <taxon>Bacillota</taxon>
        <taxon>Clostridia</taxon>
        <taxon>Candidatus Scatosoma</taxon>
    </lineage>
</organism>
<reference evidence="10" key="2">
    <citation type="journal article" date="2021" name="PeerJ">
        <title>Extensive microbial diversity within the chicken gut microbiome revealed by metagenomics and culture.</title>
        <authorList>
            <person name="Gilroy R."/>
            <person name="Ravi A."/>
            <person name="Getino M."/>
            <person name="Pursley I."/>
            <person name="Horton D.L."/>
            <person name="Alikhan N.F."/>
            <person name="Baker D."/>
            <person name="Gharbi K."/>
            <person name="Hall N."/>
            <person name="Watson M."/>
            <person name="Adriaenssens E.M."/>
            <person name="Foster-Nyarko E."/>
            <person name="Jarju S."/>
            <person name="Secka A."/>
            <person name="Antonio M."/>
            <person name="Oren A."/>
            <person name="Chaudhuri R.R."/>
            <person name="La Ragione R."/>
            <person name="Hildebrand F."/>
            <person name="Pallen M.J."/>
        </authorList>
    </citation>
    <scope>NUCLEOTIDE SEQUENCE</scope>
    <source>
        <strain evidence="10">11687</strain>
    </source>
</reference>
<dbReference type="GO" id="GO:0046933">
    <property type="term" value="F:proton-transporting ATP synthase activity, rotational mechanism"/>
    <property type="evidence" value="ECO:0007669"/>
    <property type="project" value="InterPro"/>
</dbReference>
<dbReference type="CDD" id="cd18113">
    <property type="entry name" value="ATP-synt_F1_alpha_C"/>
    <property type="match status" value="1"/>
</dbReference>
<dbReference type="SUPFAM" id="SSF47917">
    <property type="entry name" value="C-terminal domain of alpha and beta subunits of F1 ATP synthase"/>
    <property type="match status" value="1"/>
</dbReference>
<evidence type="ECO:0000256" key="6">
    <source>
        <dbReference type="ARBA" id="ARBA00023136"/>
    </source>
</evidence>
<feature type="non-terminal residue" evidence="10">
    <location>
        <position position="1"/>
    </location>
</feature>
<evidence type="ECO:0000256" key="4">
    <source>
        <dbReference type="ARBA" id="ARBA00022967"/>
    </source>
</evidence>
<keyword evidence="6" id="KW-0472">Membrane</keyword>
<dbReference type="GO" id="GO:0045259">
    <property type="term" value="C:proton-transporting ATP synthase complex"/>
    <property type="evidence" value="ECO:0007669"/>
    <property type="project" value="UniProtKB-KW"/>
</dbReference>
<keyword evidence="4" id="KW-1278">Translocase</keyword>
<dbReference type="PANTHER" id="PTHR48082:SF2">
    <property type="entry name" value="ATP SYNTHASE SUBUNIT ALPHA, MITOCHONDRIAL"/>
    <property type="match status" value="1"/>
</dbReference>
<reference evidence="10" key="1">
    <citation type="submission" date="2020-10" db="EMBL/GenBank/DDBJ databases">
        <authorList>
            <person name="Gilroy R."/>
        </authorList>
    </citation>
    <scope>NUCLEOTIDE SEQUENCE</scope>
    <source>
        <strain evidence="10">11687</strain>
    </source>
</reference>
<dbReference type="SUPFAM" id="SSF52540">
    <property type="entry name" value="P-loop containing nucleoside triphosphate hydrolases"/>
    <property type="match status" value="1"/>
</dbReference>
<evidence type="ECO:0000256" key="5">
    <source>
        <dbReference type="ARBA" id="ARBA00023065"/>
    </source>
</evidence>
<comment type="caution">
    <text evidence="10">The sequence shown here is derived from an EMBL/GenBank/DDBJ whole genome shotgun (WGS) entry which is preliminary data.</text>
</comment>
<keyword evidence="1" id="KW-0813">Transport</keyword>
<dbReference type="InterPro" id="IPR038376">
    <property type="entry name" value="ATP_synth_asu_C_sf"/>
</dbReference>
<evidence type="ECO:0000256" key="7">
    <source>
        <dbReference type="ARBA" id="ARBA00023196"/>
    </source>
</evidence>
<keyword evidence="8" id="KW-0066">ATP synthesis</keyword>
<protein>
    <submittedName>
        <fullName evidence="10">F0F1 ATP synthase subunit alpha</fullName>
    </submittedName>
</protein>
<dbReference type="InterPro" id="IPR027417">
    <property type="entry name" value="P-loop_NTPase"/>
</dbReference>
<dbReference type="PANTHER" id="PTHR48082">
    <property type="entry name" value="ATP SYNTHASE SUBUNIT ALPHA, MITOCHONDRIAL"/>
    <property type="match status" value="1"/>
</dbReference>
<evidence type="ECO:0000313" key="11">
    <source>
        <dbReference type="Proteomes" id="UP000824081"/>
    </source>
</evidence>
<evidence type="ECO:0000256" key="3">
    <source>
        <dbReference type="ARBA" id="ARBA00022840"/>
    </source>
</evidence>
<dbReference type="GO" id="GO:0005524">
    <property type="term" value="F:ATP binding"/>
    <property type="evidence" value="ECO:0007669"/>
    <property type="project" value="UniProtKB-KW"/>
</dbReference>